<dbReference type="EMBL" id="APHR01000038">
    <property type="protein sequence ID" value="EMR12913.1"/>
    <property type="molecule type" value="Genomic_DNA"/>
</dbReference>
<dbReference type="GO" id="GO:0016788">
    <property type="term" value="F:hydrolase activity, acting on ester bonds"/>
    <property type="evidence" value="ECO:0007669"/>
    <property type="project" value="UniProtKB-ARBA"/>
</dbReference>
<dbReference type="PATRIC" id="fig|1286106.3.peg.1556"/>
<name>M7NVW5_9GAMM</name>
<accession>M7NVW5</accession>
<dbReference type="PANTHER" id="PTHR30383">
    <property type="entry name" value="THIOESTERASE 1/PROTEASE 1/LYSOPHOSPHOLIPASE L1"/>
    <property type="match status" value="1"/>
</dbReference>
<dbReference type="CDD" id="cd01822">
    <property type="entry name" value="Lysophospholipase_L1_like"/>
    <property type="match status" value="1"/>
</dbReference>
<reference evidence="3 4" key="1">
    <citation type="journal article" date="2013" name="Genome Announc.">
        <title>Draft Genome Sequence of Methylophaga lonarensis MPLT, a Haloalkaliphilic (Non-Methane-Utilizing) Methylotroph.</title>
        <authorList>
            <person name="Shetty S.A."/>
            <person name="Marathe N.P."/>
            <person name="Munot H."/>
            <person name="Antony C.P."/>
            <person name="Dhotre D.P."/>
            <person name="Murrell J.C."/>
            <person name="Shouche Y.S."/>
        </authorList>
    </citation>
    <scope>NUCLEOTIDE SEQUENCE [LARGE SCALE GENOMIC DNA]</scope>
    <source>
        <strain evidence="3 4">MPL</strain>
    </source>
</reference>
<sequence>MKRLLLSPIFALAVLLAGCGSETPQIQPLSSNAVILAFGDSLTFGTGATTDTSYPAILSQMIGKQVINSGVPGELSSQGLERLPEVLAETRPELVILVHGGNDLLRKQSRDQLEQNLSQMISLIRQHGAQVILASVPAPGIRLSPAPEYQRVANQFGLPLQNNIITDLLKDPSMKADAVHPNAQGYHQMAESMRQLLLESGAIYR</sequence>
<dbReference type="InterPro" id="IPR036514">
    <property type="entry name" value="SGNH_hydro_sf"/>
</dbReference>
<dbReference type="PROSITE" id="PS51257">
    <property type="entry name" value="PROKAR_LIPOPROTEIN"/>
    <property type="match status" value="1"/>
</dbReference>
<keyword evidence="4" id="KW-1185">Reference proteome</keyword>
<dbReference type="STRING" id="1286106.MPL1_07752"/>
<dbReference type="Pfam" id="PF13472">
    <property type="entry name" value="Lipase_GDSL_2"/>
    <property type="match status" value="1"/>
</dbReference>
<dbReference type="Proteomes" id="UP000012019">
    <property type="component" value="Unassembled WGS sequence"/>
</dbReference>
<evidence type="ECO:0000256" key="1">
    <source>
        <dbReference type="SAM" id="SignalP"/>
    </source>
</evidence>
<feature type="domain" description="SGNH hydrolase-type esterase" evidence="2">
    <location>
        <begin position="37"/>
        <end position="187"/>
    </location>
</feature>
<dbReference type="Gene3D" id="3.40.50.1110">
    <property type="entry name" value="SGNH hydrolase"/>
    <property type="match status" value="1"/>
</dbReference>
<keyword evidence="1" id="KW-0732">Signal</keyword>
<evidence type="ECO:0000313" key="4">
    <source>
        <dbReference type="Proteomes" id="UP000012019"/>
    </source>
</evidence>
<dbReference type="InterPro" id="IPR051532">
    <property type="entry name" value="Ester_Hydrolysis_Enzymes"/>
</dbReference>
<dbReference type="SUPFAM" id="SSF52266">
    <property type="entry name" value="SGNH hydrolase"/>
    <property type="match status" value="1"/>
</dbReference>
<dbReference type="RefSeq" id="WP_009726536.1">
    <property type="nucleotide sequence ID" value="NZ_APHR01000038.1"/>
</dbReference>
<comment type="caution">
    <text evidence="3">The sequence shown here is derived from an EMBL/GenBank/DDBJ whole genome shotgun (WGS) entry which is preliminary data.</text>
</comment>
<gene>
    <name evidence="3" type="ORF">MPL1_07752</name>
</gene>
<dbReference type="AlphaFoldDB" id="M7NVW5"/>
<dbReference type="InterPro" id="IPR013830">
    <property type="entry name" value="SGNH_hydro"/>
</dbReference>
<dbReference type="eggNOG" id="COG2755">
    <property type="taxonomic scope" value="Bacteria"/>
</dbReference>
<proteinExistence type="predicted"/>
<dbReference type="OrthoDB" id="9786188at2"/>
<feature type="signal peptide" evidence="1">
    <location>
        <begin position="1"/>
        <end position="17"/>
    </location>
</feature>
<feature type="chain" id="PRO_5004082572" evidence="1">
    <location>
        <begin position="18"/>
        <end position="205"/>
    </location>
</feature>
<evidence type="ECO:0000259" key="2">
    <source>
        <dbReference type="Pfam" id="PF13472"/>
    </source>
</evidence>
<evidence type="ECO:0000313" key="3">
    <source>
        <dbReference type="EMBL" id="EMR12913.1"/>
    </source>
</evidence>
<organism evidence="3 4">
    <name type="scientific">Methylophaga lonarensis MPL</name>
    <dbReference type="NCBI Taxonomy" id="1286106"/>
    <lineage>
        <taxon>Bacteria</taxon>
        <taxon>Pseudomonadati</taxon>
        <taxon>Pseudomonadota</taxon>
        <taxon>Gammaproteobacteria</taxon>
        <taxon>Thiotrichales</taxon>
        <taxon>Piscirickettsiaceae</taxon>
        <taxon>Methylophaga</taxon>
    </lineage>
</organism>
<protein>
    <submittedName>
        <fullName evidence="3">Lipolytic protein</fullName>
    </submittedName>
</protein>